<protein>
    <submittedName>
        <fullName evidence="2">Uncharacterized protein</fullName>
    </submittedName>
</protein>
<keyword evidence="3" id="KW-1185">Reference proteome</keyword>
<keyword evidence="1" id="KW-1133">Transmembrane helix</keyword>
<comment type="caution">
    <text evidence="2">The sequence shown here is derived from an EMBL/GenBank/DDBJ whole genome shotgun (WGS) entry which is preliminary data.</text>
</comment>
<proteinExistence type="predicted"/>
<keyword evidence="1" id="KW-0472">Membrane</keyword>
<evidence type="ECO:0000256" key="1">
    <source>
        <dbReference type="SAM" id="Phobius"/>
    </source>
</evidence>
<accession>A0ABW2GKH5</accession>
<feature type="transmembrane region" description="Helical" evidence="1">
    <location>
        <begin position="49"/>
        <end position="67"/>
    </location>
</feature>
<name>A0ABW2GKH5_9ACTN</name>
<dbReference type="Proteomes" id="UP001596413">
    <property type="component" value="Unassembled WGS sequence"/>
</dbReference>
<evidence type="ECO:0000313" key="3">
    <source>
        <dbReference type="Proteomes" id="UP001596413"/>
    </source>
</evidence>
<organism evidence="2 3">
    <name type="scientific">Streptomyces polyrhachis</name>
    <dbReference type="NCBI Taxonomy" id="1282885"/>
    <lineage>
        <taxon>Bacteria</taxon>
        <taxon>Bacillati</taxon>
        <taxon>Actinomycetota</taxon>
        <taxon>Actinomycetes</taxon>
        <taxon>Kitasatosporales</taxon>
        <taxon>Streptomycetaceae</taxon>
        <taxon>Streptomyces</taxon>
    </lineage>
</organism>
<dbReference type="RefSeq" id="WP_386418496.1">
    <property type="nucleotide sequence ID" value="NZ_JBHSZO010000057.1"/>
</dbReference>
<reference evidence="3" key="1">
    <citation type="journal article" date="2019" name="Int. J. Syst. Evol. Microbiol.">
        <title>The Global Catalogue of Microorganisms (GCM) 10K type strain sequencing project: providing services to taxonomists for standard genome sequencing and annotation.</title>
        <authorList>
            <consortium name="The Broad Institute Genomics Platform"/>
            <consortium name="The Broad Institute Genome Sequencing Center for Infectious Disease"/>
            <person name="Wu L."/>
            <person name="Ma J."/>
        </authorList>
    </citation>
    <scope>NUCLEOTIDE SEQUENCE [LARGE SCALE GENOMIC DNA]</scope>
    <source>
        <strain evidence="3">CGMCC 1.13681</strain>
    </source>
</reference>
<gene>
    <name evidence="2" type="ORF">ACFQLX_24305</name>
</gene>
<keyword evidence="1" id="KW-0812">Transmembrane</keyword>
<feature type="transmembrane region" description="Helical" evidence="1">
    <location>
        <begin position="12"/>
        <end position="37"/>
    </location>
</feature>
<dbReference type="EMBL" id="JBHSZO010000057">
    <property type="protein sequence ID" value="MFC7221260.1"/>
    <property type="molecule type" value="Genomic_DNA"/>
</dbReference>
<evidence type="ECO:0000313" key="2">
    <source>
        <dbReference type="EMBL" id="MFC7221260.1"/>
    </source>
</evidence>
<sequence length="76" mass="8185">MRRGRSAREARTVRWVVMALLAVTGAAFVVPLALALLPTAWVGTWSDAAYSRLVLAVAALACVAVAYRTRRGRRSG</sequence>